<protein>
    <submittedName>
        <fullName evidence="1">DNA-binding protein</fullName>
    </submittedName>
</protein>
<dbReference type="GO" id="GO:0003677">
    <property type="term" value="F:DNA binding"/>
    <property type="evidence" value="ECO:0007669"/>
    <property type="project" value="UniProtKB-KW"/>
</dbReference>
<evidence type="ECO:0000313" key="1">
    <source>
        <dbReference type="EMBL" id="AYO80558.1"/>
    </source>
</evidence>
<accession>A0A3G2V212</accession>
<sequence>MPRLNAPLPAPVEKSKAPALIDPISVRIAIAVSMTGLSRSRLYELIKSGELEVVKDRSSTLIMVASLREVIERRRSR</sequence>
<dbReference type="EMBL" id="CP033230">
    <property type="protein sequence ID" value="AYO80558.1"/>
    <property type="molecule type" value="Genomic_DNA"/>
</dbReference>
<proteinExistence type="predicted"/>
<gene>
    <name evidence="1" type="ORF">EBF16_10785</name>
</gene>
<reference evidence="1 2" key="1">
    <citation type="submission" date="2018-10" db="EMBL/GenBank/DDBJ databases">
        <title>Characterization and genome analysis of a novel bacterium Sphingobium yanoikuyae SJTF8 capable of degrading PAHs.</title>
        <authorList>
            <person name="Yin C."/>
            <person name="Xiong W."/>
            <person name="Liang R."/>
        </authorList>
    </citation>
    <scope>NUCLEOTIDE SEQUENCE [LARGE SCALE GENOMIC DNA]</scope>
    <source>
        <strain evidence="1 2">SJTF8</strain>
    </source>
</reference>
<keyword evidence="1" id="KW-0238">DNA-binding</keyword>
<name>A0A3G2V212_SPHYA</name>
<dbReference type="AlphaFoldDB" id="A0A3G2V212"/>
<organism evidence="1 2">
    <name type="scientific">Sphingobium yanoikuyae</name>
    <name type="common">Sphingomonas yanoikuyae</name>
    <dbReference type="NCBI Taxonomy" id="13690"/>
    <lineage>
        <taxon>Bacteria</taxon>
        <taxon>Pseudomonadati</taxon>
        <taxon>Pseudomonadota</taxon>
        <taxon>Alphaproteobacteria</taxon>
        <taxon>Sphingomonadales</taxon>
        <taxon>Sphingomonadaceae</taxon>
        <taxon>Sphingobium</taxon>
    </lineage>
</organism>
<evidence type="ECO:0000313" key="2">
    <source>
        <dbReference type="Proteomes" id="UP000280708"/>
    </source>
</evidence>
<dbReference type="Proteomes" id="UP000280708">
    <property type="component" value="Chromosome"/>
</dbReference>